<sequence>MATNKAQDTVTWEQKMERLRRRSLPERVLRICDDAALRAEYDEARRAADRARILAESDADNSVLAERAAEMGRRYDAAAGALRAASIHLTFRALPRPVLEELLHAHPPTDEQAADGAAFNPDTFPAALIAASSTDGMTEAEARELLDAWSAPDANALWETAWEVQQEARTGQADLGKG</sequence>
<dbReference type="RefSeq" id="WP_189934969.1">
    <property type="nucleotide sequence ID" value="NZ_BMSX01000004.1"/>
</dbReference>
<dbReference type="Proteomes" id="UP000658320">
    <property type="component" value="Unassembled WGS sequence"/>
</dbReference>
<evidence type="ECO:0000313" key="2">
    <source>
        <dbReference type="Proteomes" id="UP000658320"/>
    </source>
</evidence>
<protein>
    <submittedName>
        <fullName evidence="1">Uncharacterized protein</fullName>
    </submittedName>
</protein>
<name>A0A918C5P7_9ACTN</name>
<accession>A0A918C5P7</accession>
<evidence type="ECO:0000313" key="1">
    <source>
        <dbReference type="EMBL" id="GGR06498.1"/>
    </source>
</evidence>
<gene>
    <name evidence="1" type="ORF">GCM10010251_22830</name>
</gene>
<dbReference type="EMBL" id="BMSX01000004">
    <property type="protein sequence ID" value="GGR06498.1"/>
    <property type="molecule type" value="Genomic_DNA"/>
</dbReference>
<keyword evidence="2" id="KW-1185">Reference proteome</keyword>
<reference evidence="1" key="2">
    <citation type="submission" date="2020-09" db="EMBL/GenBank/DDBJ databases">
        <authorList>
            <person name="Sun Q."/>
            <person name="Ohkuma M."/>
        </authorList>
    </citation>
    <scope>NUCLEOTIDE SEQUENCE</scope>
    <source>
        <strain evidence="1">JCM 4346</strain>
    </source>
</reference>
<organism evidence="1 2">
    <name type="scientific">Streptomyces aurantiogriseus</name>
    <dbReference type="NCBI Taxonomy" id="66870"/>
    <lineage>
        <taxon>Bacteria</taxon>
        <taxon>Bacillati</taxon>
        <taxon>Actinomycetota</taxon>
        <taxon>Actinomycetes</taxon>
        <taxon>Kitasatosporales</taxon>
        <taxon>Streptomycetaceae</taxon>
        <taxon>Streptomyces</taxon>
    </lineage>
</organism>
<dbReference type="AlphaFoldDB" id="A0A918C5P7"/>
<comment type="caution">
    <text evidence="1">The sequence shown here is derived from an EMBL/GenBank/DDBJ whole genome shotgun (WGS) entry which is preliminary data.</text>
</comment>
<proteinExistence type="predicted"/>
<reference evidence="1" key="1">
    <citation type="journal article" date="2014" name="Int. J. Syst. Evol. Microbiol.">
        <title>Complete genome sequence of Corynebacterium casei LMG S-19264T (=DSM 44701T), isolated from a smear-ripened cheese.</title>
        <authorList>
            <consortium name="US DOE Joint Genome Institute (JGI-PGF)"/>
            <person name="Walter F."/>
            <person name="Albersmeier A."/>
            <person name="Kalinowski J."/>
            <person name="Ruckert C."/>
        </authorList>
    </citation>
    <scope>NUCLEOTIDE SEQUENCE</scope>
    <source>
        <strain evidence="1">JCM 4346</strain>
    </source>
</reference>